<dbReference type="OrthoDB" id="7560678at2"/>
<dbReference type="SUPFAM" id="SSF53756">
    <property type="entry name" value="UDP-Glycosyltransferase/glycogen phosphorylase"/>
    <property type="match status" value="1"/>
</dbReference>
<dbReference type="Pfam" id="PF00534">
    <property type="entry name" value="Glycos_transf_1"/>
    <property type="match status" value="1"/>
</dbReference>
<evidence type="ECO:0000256" key="2">
    <source>
        <dbReference type="SAM" id="Phobius"/>
    </source>
</evidence>
<keyword evidence="5" id="KW-1185">Reference proteome</keyword>
<evidence type="ECO:0000259" key="3">
    <source>
        <dbReference type="Pfam" id="PF00534"/>
    </source>
</evidence>
<dbReference type="GO" id="GO:0016757">
    <property type="term" value="F:glycosyltransferase activity"/>
    <property type="evidence" value="ECO:0007669"/>
    <property type="project" value="InterPro"/>
</dbReference>
<feature type="domain" description="Glycosyl transferase family 1" evidence="3">
    <location>
        <begin position="189"/>
        <end position="337"/>
    </location>
</feature>
<dbReference type="RefSeq" id="WP_111297075.1">
    <property type="nucleotide sequence ID" value="NZ_QKZV01000010.1"/>
</dbReference>
<name>A0A2W7RNM1_9BACT</name>
<dbReference type="PANTHER" id="PTHR46401:SF2">
    <property type="entry name" value="GLYCOSYLTRANSFERASE WBBK-RELATED"/>
    <property type="match status" value="1"/>
</dbReference>
<keyword evidence="2" id="KW-0812">Transmembrane</keyword>
<dbReference type="AlphaFoldDB" id="A0A2W7RNM1"/>
<accession>A0A2W7RNM1</accession>
<gene>
    <name evidence="4" type="ORF">LX80_02585</name>
</gene>
<sequence>MKVDNKIKIIFAAQFSDPINGMILINRLFFHHIASTNSYEIIKFDLGNGSPASIKKLVLRLKPIFKLCYYLVSNYKRKNCTIFYLSVSHAAGMYFEFIPWVISSKFVNLRIMHHHTYKYINKKSCLMQVMQKNKNTKNIFLCEHQQIHFNNLYKKSNSYLNDYILSNFFYFQFLNKNSLSHHLKPCGPQIQIGFLSNLQIEKGIFELFEIVRIFKNDTRVNFSIVGPVHDKKIFKLLKEFDGYSNFSYSGPLYGHDKSKWFEKIDIFLFPSHFDSFPLVLMEAMFYGSIALSTNVGCIPNLNLQEFIFNKENYVESVINFINSFLVSNEFRDLAKSKNRNYFNEIFNNSLNIDSDIIEIFKI</sequence>
<keyword evidence="2" id="KW-1133">Transmembrane helix</keyword>
<evidence type="ECO:0000313" key="4">
    <source>
        <dbReference type="EMBL" id="PZX60566.1"/>
    </source>
</evidence>
<organism evidence="4 5">
    <name type="scientific">Hydrotalea sandarakina</name>
    <dbReference type="NCBI Taxonomy" id="1004304"/>
    <lineage>
        <taxon>Bacteria</taxon>
        <taxon>Pseudomonadati</taxon>
        <taxon>Bacteroidota</taxon>
        <taxon>Chitinophagia</taxon>
        <taxon>Chitinophagales</taxon>
        <taxon>Chitinophagaceae</taxon>
        <taxon>Hydrotalea</taxon>
    </lineage>
</organism>
<dbReference type="PANTHER" id="PTHR46401">
    <property type="entry name" value="GLYCOSYLTRANSFERASE WBBK-RELATED"/>
    <property type="match status" value="1"/>
</dbReference>
<proteinExistence type="predicted"/>
<evidence type="ECO:0000313" key="5">
    <source>
        <dbReference type="Proteomes" id="UP000249720"/>
    </source>
</evidence>
<evidence type="ECO:0000256" key="1">
    <source>
        <dbReference type="ARBA" id="ARBA00022679"/>
    </source>
</evidence>
<keyword evidence="2" id="KW-0472">Membrane</keyword>
<comment type="caution">
    <text evidence="4">The sequence shown here is derived from an EMBL/GenBank/DDBJ whole genome shotgun (WGS) entry which is preliminary data.</text>
</comment>
<dbReference type="InterPro" id="IPR001296">
    <property type="entry name" value="Glyco_trans_1"/>
</dbReference>
<dbReference type="EMBL" id="QKZV01000010">
    <property type="protein sequence ID" value="PZX60566.1"/>
    <property type="molecule type" value="Genomic_DNA"/>
</dbReference>
<dbReference type="Proteomes" id="UP000249720">
    <property type="component" value="Unassembled WGS sequence"/>
</dbReference>
<dbReference type="Gene3D" id="3.40.50.2000">
    <property type="entry name" value="Glycogen Phosphorylase B"/>
    <property type="match status" value="1"/>
</dbReference>
<keyword evidence="1 4" id="KW-0808">Transferase</keyword>
<feature type="transmembrane region" description="Helical" evidence="2">
    <location>
        <begin position="82"/>
        <end position="102"/>
    </location>
</feature>
<protein>
    <submittedName>
        <fullName evidence="4">Glycosyl transferase family 1</fullName>
    </submittedName>
</protein>
<reference evidence="4 5" key="1">
    <citation type="submission" date="2018-06" db="EMBL/GenBank/DDBJ databases">
        <title>Genomic Encyclopedia of Archaeal and Bacterial Type Strains, Phase II (KMG-II): from individual species to whole genera.</title>
        <authorList>
            <person name="Goeker M."/>
        </authorList>
    </citation>
    <scope>NUCLEOTIDE SEQUENCE [LARGE SCALE GENOMIC DNA]</scope>
    <source>
        <strain evidence="4 5">DSM 23241</strain>
    </source>
</reference>